<dbReference type="GO" id="GO:0005886">
    <property type="term" value="C:plasma membrane"/>
    <property type="evidence" value="ECO:0007669"/>
    <property type="project" value="UniProtKB-SubCell"/>
</dbReference>
<organism evidence="11 12">
    <name type="scientific">SAR86 cluster bacterium</name>
    <dbReference type="NCBI Taxonomy" id="2030880"/>
    <lineage>
        <taxon>Bacteria</taxon>
        <taxon>Pseudomonadati</taxon>
        <taxon>Pseudomonadota</taxon>
        <taxon>Gammaproteobacteria</taxon>
        <taxon>SAR86 cluster</taxon>
    </lineage>
</organism>
<evidence type="ECO:0000256" key="8">
    <source>
        <dbReference type="ARBA" id="ARBA00023136"/>
    </source>
</evidence>
<dbReference type="Pfam" id="PF01554">
    <property type="entry name" value="MatE"/>
    <property type="match status" value="2"/>
</dbReference>
<feature type="transmembrane region" description="Helical" evidence="10">
    <location>
        <begin position="71"/>
        <end position="92"/>
    </location>
</feature>
<feature type="transmembrane region" description="Helical" evidence="10">
    <location>
        <begin position="36"/>
        <end position="59"/>
    </location>
</feature>
<dbReference type="InterPro" id="IPR050222">
    <property type="entry name" value="MATE_MdtK"/>
</dbReference>
<comment type="subcellular location">
    <subcellularLocation>
        <location evidence="1">Cell inner membrane</location>
        <topology evidence="1">Multi-pass membrane protein</topology>
    </subcellularLocation>
</comment>
<comment type="caution">
    <text evidence="11">The sequence shown here is derived from an EMBL/GenBank/DDBJ whole genome shotgun (WGS) entry which is preliminary data.</text>
</comment>
<feature type="transmembrane region" description="Helical" evidence="10">
    <location>
        <begin position="297"/>
        <end position="318"/>
    </location>
</feature>
<feature type="transmembrane region" description="Helical" evidence="10">
    <location>
        <begin position="222"/>
        <end position="243"/>
    </location>
</feature>
<evidence type="ECO:0000256" key="3">
    <source>
        <dbReference type="ARBA" id="ARBA00022449"/>
    </source>
</evidence>
<keyword evidence="7" id="KW-0406">Ion transport</keyword>
<evidence type="ECO:0000256" key="6">
    <source>
        <dbReference type="ARBA" id="ARBA00022989"/>
    </source>
</evidence>
<feature type="transmembrane region" description="Helical" evidence="10">
    <location>
        <begin position="112"/>
        <end position="129"/>
    </location>
</feature>
<dbReference type="GO" id="GO:0015297">
    <property type="term" value="F:antiporter activity"/>
    <property type="evidence" value="ECO:0007669"/>
    <property type="project" value="UniProtKB-KW"/>
</dbReference>
<protein>
    <recommendedName>
        <fullName evidence="9">Multidrug-efflux transporter</fullName>
    </recommendedName>
</protein>
<dbReference type="PIRSF" id="PIRSF006603">
    <property type="entry name" value="DinF"/>
    <property type="match status" value="1"/>
</dbReference>
<evidence type="ECO:0000313" key="11">
    <source>
        <dbReference type="EMBL" id="PCJ41240.1"/>
    </source>
</evidence>
<feature type="transmembrane region" description="Helical" evidence="10">
    <location>
        <begin position="338"/>
        <end position="359"/>
    </location>
</feature>
<dbReference type="GO" id="GO:0006811">
    <property type="term" value="P:monoatomic ion transport"/>
    <property type="evidence" value="ECO:0007669"/>
    <property type="project" value="UniProtKB-KW"/>
</dbReference>
<evidence type="ECO:0000256" key="9">
    <source>
        <dbReference type="ARBA" id="ARBA00031636"/>
    </source>
</evidence>
<accession>A0A2A5CCQ4</accession>
<dbReference type="CDD" id="cd13133">
    <property type="entry name" value="MATE_like_7"/>
    <property type="match status" value="1"/>
</dbReference>
<feature type="transmembrane region" description="Helical" evidence="10">
    <location>
        <begin position="169"/>
        <end position="195"/>
    </location>
</feature>
<dbReference type="Proteomes" id="UP000228987">
    <property type="component" value="Unassembled WGS sequence"/>
</dbReference>
<gene>
    <name evidence="11" type="ORF">COA71_09185</name>
</gene>
<sequence>MMVSQGAFAVMIFTDRYFLAQIGPVHMAAALGGGVAWYFSISLLNGILSYATALVAQYLGSNELHKCSRVITQGIIMALACTPLLILVGFAMRNIFAGMGHAPDQVELEVTYYSILMFCSVTTLIKVCLSTFFSGVGKTKVVMVSDVLGILFNIPLSWCLIFGKLGLPALGIAGAAYGTVISTVFTIAIYLLFYFAKENREQFKIATSFVFDRGIAGRYLRLGFPSGLEMFMNVAAFNLFLLMFQSYGIAEAASATIVFNWDILSFVPLLGLNIAVMSMIGRFVGSGDMRKANEITTAGYILGIGYSLFLALIFLIFRDTLVDVFIFYDEGADEIRSLTRYMMVGLSCYVLCEGMLQVAAGVLRGAGDTRWVMWASTSLHWLMLVIQFLIIKVFAFGPRVSWIAFVIMILGIAGVFIYRLGSNRWRDPDKLKAVMAE</sequence>
<name>A0A2A5CCQ4_9GAMM</name>
<evidence type="ECO:0000256" key="7">
    <source>
        <dbReference type="ARBA" id="ARBA00023065"/>
    </source>
</evidence>
<dbReference type="AlphaFoldDB" id="A0A2A5CCQ4"/>
<keyword evidence="6 10" id="KW-1133">Transmembrane helix</keyword>
<dbReference type="InterPro" id="IPR048279">
    <property type="entry name" value="MdtK-like"/>
</dbReference>
<keyword evidence="8 10" id="KW-0472">Membrane</keyword>
<feature type="transmembrane region" description="Helical" evidence="10">
    <location>
        <begin position="371"/>
        <end position="394"/>
    </location>
</feature>
<reference evidence="12" key="1">
    <citation type="submission" date="2017-08" db="EMBL/GenBank/DDBJ databases">
        <title>A dynamic microbial community with high functional redundancy inhabits the cold, oxic subseafloor aquifer.</title>
        <authorList>
            <person name="Tully B.J."/>
            <person name="Wheat C.G."/>
            <person name="Glazer B.T."/>
            <person name="Huber J.A."/>
        </authorList>
    </citation>
    <scope>NUCLEOTIDE SEQUENCE [LARGE SCALE GENOMIC DNA]</scope>
</reference>
<keyword evidence="3" id="KW-0050">Antiport</keyword>
<evidence type="ECO:0000256" key="2">
    <source>
        <dbReference type="ARBA" id="ARBA00022448"/>
    </source>
</evidence>
<evidence type="ECO:0000256" key="1">
    <source>
        <dbReference type="ARBA" id="ARBA00004429"/>
    </source>
</evidence>
<keyword evidence="2" id="KW-0813">Transport</keyword>
<dbReference type="PANTHER" id="PTHR43298">
    <property type="entry name" value="MULTIDRUG RESISTANCE PROTEIN NORM-RELATED"/>
    <property type="match status" value="1"/>
</dbReference>
<evidence type="ECO:0000256" key="4">
    <source>
        <dbReference type="ARBA" id="ARBA00022475"/>
    </source>
</evidence>
<keyword evidence="5 10" id="KW-0812">Transmembrane</keyword>
<evidence type="ECO:0000313" key="12">
    <source>
        <dbReference type="Proteomes" id="UP000228987"/>
    </source>
</evidence>
<dbReference type="EMBL" id="NVWI01000006">
    <property type="protein sequence ID" value="PCJ41240.1"/>
    <property type="molecule type" value="Genomic_DNA"/>
</dbReference>
<dbReference type="GO" id="GO:0042910">
    <property type="term" value="F:xenobiotic transmembrane transporter activity"/>
    <property type="evidence" value="ECO:0007669"/>
    <property type="project" value="InterPro"/>
</dbReference>
<dbReference type="PANTHER" id="PTHR43298:SF2">
    <property type="entry name" value="FMN_FAD EXPORTER YEEO-RELATED"/>
    <property type="match status" value="1"/>
</dbReference>
<dbReference type="InterPro" id="IPR002528">
    <property type="entry name" value="MATE_fam"/>
</dbReference>
<feature type="transmembrane region" description="Helical" evidence="10">
    <location>
        <begin position="263"/>
        <end position="285"/>
    </location>
</feature>
<keyword evidence="4" id="KW-1003">Cell membrane</keyword>
<dbReference type="NCBIfam" id="TIGR00797">
    <property type="entry name" value="matE"/>
    <property type="match status" value="1"/>
</dbReference>
<feature type="transmembrane region" description="Helical" evidence="10">
    <location>
        <begin position="400"/>
        <end position="420"/>
    </location>
</feature>
<feature type="transmembrane region" description="Helical" evidence="10">
    <location>
        <begin position="141"/>
        <end position="163"/>
    </location>
</feature>
<evidence type="ECO:0000256" key="5">
    <source>
        <dbReference type="ARBA" id="ARBA00022692"/>
    </source>
</evidence>
<evidence type="ECO:0000256" key="10">
    <source>
        <dbReference type="SAM" id="Phobius"/>
    </source>
</evidence>
<proteinExistence type="predicted"/>